<protein>
    <submittedName>
        <fullName evidence="2">SPOR domain-containing protein</fullName>
    </submittedName>
</protein>
<feature type="chain" id="PRO_5022769277" evidence="1">
    <location>
        <begin position="18"/>
        <end position="272"/>
    </location>
</feature>
<sequence length="272" mass="29897">MKRLCWILLLANLGAFAYFKYDASMSAVSSLKPEIHPEQVKLVTPQQLASYPERPVAQAPAVESAPAITADAVAADPSPVISPNVSKNEVKAPEVKASDVKTADAKLADSKPSESHSVAQTACYEWSGFNMNRVTEAANLAQQMNIKTQTNMTSAGADNLRYWIYKPPLASAELAQTKADELRKLGVEDFFIVQDDPKWRHAISFGVFRDEKLADKLMADLKSKGVKLLIKAPRNGGQAVIKLQQVTSQQFTNLQKTRSHFPDTVLKEIPCQ</sequence>
<reference evidence="3" key="1">
    <citation type="journal article" date="2019" name="ISME J.">
        <title>Evolution in action: habitat transition from sediment to the pelagial leads to genome streamlining in Methylophilaceae.</title>
        <authorList>
            <person name="Salcher M."/>
            <person name="Schaefle D."/>
            <person name="Kaspar M."/>
            <person name="Neuenschwander S.M."/>
            <person name="Ghai R."/>
        </authorList>
    </citation>
    <scope>NUCLEOTIDE SEQUENCE [LARGE SCALE GENOMIC DNA]</scope>
    <source>
        <strain evidence="3">MMS-M-51</strain>
    </source>
</reference>
<feature type="signal peptide" evidence="1">
    <location>
        <begin position="1"/>
        <end position="17"/>
    </location>
</feature>
<gene>
    <name evidence="2" type="ORF">FIU01_08080</name>
</gene>
<proteinExistence type="predicted"/>
<keyword evidence="1" id="KW-0732">Signal</keyword>
<dbReference type="RefSeq" id="WP_140003817.1">
    <property type="nucleotide sequence ID" value="NZ_CP040946.1"/>
</dbReference>
<keyword evidence="3" id="KW-1185">Reference proteome</keyword>
<evidence type="ECO:0000313" key="2">
    <source>
        <dbReference type="EMBL" id="QDC44486.1"/>
    </source>
</evidence>
<dbReference type="AlphaFoldDB" id="A0A5B8CTU7"/>
<name>A0A5B8CTU7_9PROT</name>
<dbReference type="Proteomes" id="UP000311008">
    <property type="component" value="Chromosome"/>
</dbReference>
<dbReference type="OrthoDB" id="5298866at2"/>
<dbReference type="EMBL" id="CP040946">
    <property type="protein sequence ID" value="QDC44486.1"/>
    <property type="molecule type" value="Genomic_DNA"/>
</dbReference>
<evidence type="ECO:0000256" key="1">
    <source>
        <dbReference type="SAM" id="SignalP"/>
    </source>
</evidence>
<accession>A0A5B8CTU7</accession>
<evidence type="ECO:0000313" key="3">
    <source>
        <dbReference type="Proteomes" id="UP000311008"/>
    </source>
</evidence>
<dbReference type="KEGG" id="mmec:FIU01_08080"/>
<organism evidence="2 3">
    <name type="scientific">Methylophilus medardicus</name>
    <dbReference type="NCBI Taxonomy" id="2588534"/>
    <lineage>
        <taxon>Bacteria</taxon>
        <taxon>Pseudomonadati</taxon>
        <taxon>Pseudomonadota</taxon>
        <taxon>Betaproteobacteria</taxon>
        <taxon>Nitrosomonadales</taxon>
        <taxon>Methylophilaceae</taxon>
        <taxon>Methylophilus</taxon>
    </lineage>
</organism>